<evidence type="ECO:0000256" key="1">
    <source>
        <dbReference type="SAM" id="MobiDB-lite"/>
    </source>
</evidence>
<comment type="caution">
    <text evidence="2">The sequence shown here is derived from an EMBL/GenBank/DDBJ whole genome shotgun (WGS) entry which is preliminary data.</text>
</comment>
<feature type="compositionally biased region" description="Polar residues" evidence="1">
    <location>
        <begin position="84"/>
        <end position="97"/>
    </location>
</feature>
<feature type="region of interest" description="Disordered" evidence="1">
    <location>
        <begin position="1"/>
        <end position="103"/>
    </location>
</feature>
<dbReference type="AlphaFoldDB" id="A0A099NR85"/>
<proteinExistence type="predicted"/>
<dbReference type="EMBL" id="MQVM01000006">
    <property type="protein sequence ID" value="ONH75502.1"/>
    <property type="molecule type" value="Genomic_DNA"/>
</dbReference>
<reference evidence="5" key="3">
    <citation type="journal article" date="2017" name="Genome Announc.">
        <title>Genome sequences of Cyberlindnera fabianii 65, Pichia kudriavzevii 129, and Saccharomyces cerevisiae 131 isolated from fermented masau fruits in Zimbabwe.</title>
        <authorList>
            <person name="van Rijswijck I.M.H."/>
            <person name="Derks M.F.L."/>
            <person name="Abee T."/>
            <person name="de Ridder D."/>
            <person name="Smid E.J."/>
        </authorList>
    </citation>
    <scope>NUCLEOTIDE SEQUENCE [LARGE SCALE GENOMIC DNA]</scope>
    <source>
        <strain evidence="5">129</strain>
    </source>
</reference>
<gene>
    <name evidence="3" type="ORF">BOH78_1647</name>
    <name evidence="2" type="ORF">JL09_g6263</name>
</gene>
<reference evidence="3" key="4">
    <citation type="submission" date="2017-01" db="EMBL/GenBank/DDBJ databases">
        <authorList>
            <person name="Mah S.A."/>
            <person name="Swanson W.J."/>
            <person name="Moy G.W."/>
            <person name="Vacquier V.D."/>
        </authorList>
    </citation>
    <scope>NUCLEOTIDE SEQUENCE [LARGE SCALE GENOMIC DNA]</scope>
    <source>
        <strain evidence="3">129</strain>
    </source>
</reference>
<name>A0A099NR85_PICKU</name>
<sequence length="103" mass="11234">MSTPIKKSDLGKGYNAGSVSRSSSLNNSRGTSERVPSYNSETFHYISTSSPKASMLGPRSRNPSRAPSRQASRDIYPPPPRGSGLSTPQHKSFSRTSRPQEHK</sequence>
<evidence type="ECO:0000313" key="5">
    <source>
        <dbReference type="Proteomes" id="UP000189274"/>
    </source>
</evidence>
<reference evidence="4" key="1">
    <citation type="journal article" date="2014" name="Microb. Cell Fact.">
        <title>Exploiting Issatchenkia orientalis SD108 for succinic acid production.</title>
        <authorList>
            <person name="Xiao H."/>
            <person name="Shao Z."/>
            <person name="Jiang Y."/>
            <person name="Dole S."/>
            <person name="Zhao H."/>
        </authorList>
    </citation>
    <scope>NUCLEOTIDE SEQUENCE [LARGE SCALE GENOMIC DNA]</scope>
    <source>
        <strain evidence="4">SD108</strain>
    </source>
</reference>
<protein>
    <submittedName>
        <fullName evidence="2">Uncharacterized protein</fullName>
    </submittedName>
</protein>
<dbReference type="Proteomes" id="UP000029867">
    <property type="component" value="Unassembled WGS sequence"/>
</dbReference>
<dbReference type="EMBL" id="JQFK01001486">
    <property type="protein sequence ID" value="KGK34589.1"/>
    <property type="molecule type" value="Genomic_DNA"/>
</dbReference>
<evidence type="ECO:0000313" key="3">
    <source>
        <dbReference type="EMBL" id="ONH75502.1"/>
    </source>
</evidence>
<reference evidence="2" key="2">
    <citation type="submission" date="2014-08" db="EMBL/GenBank/DDBJ databases">
        <title>Exploiting Issatchenkia orientalis SD108 for Succinic Acid Production.</title>
        <authorList>
            <person name="Xiao H."/>
            <person name="Shao Z."/>
            <person name="Jiang Y."/>
            <person name="Dole S."/>
            <person name="Zhao H."/>
        </authorList>
    </citation>
    <scope>NUCLEOTIDE SEQUENCE [LARGE SCALE GENOMIC DNA]</scope>
    <source>
        <strain evidence="2">SD108</strain>
    </source>
</reference>
<evidence type="ECO:0000313" key="2">
    <source>
        <dbReference type="EMBL" id="KGK34589.1"/>
    </source>
</evidence>
<evidence type="ECO:0000313" key="4">
    <source>
        <dbReference type="Proteomes" id="UP000029867"/>
    </source>
</evidence>
<dbReference type="HOGENOM" id="CLU_2264133_0_0_1"/>
<feature type="compositionally biased region" description="Polar residues" evidence="1">
    <location>
        <begin position="37"/>
        <end position="52"/>
    </location>
</feature>
<dbReference type="VEuPathDB" id="FungiDB:C5L36_0C02580"/>
<feature type="compositionally biased region" description="Low complexity" evidence="1">
    <location>
        <begin position="17"/>
        <end position="30"/>
    </location>
</feature>
<feature type="compositionally biased region" description="Low complexity" evidence="1">
    <location>
        <begin position="58"/>
        <end position="70"/>
    </location>
</feature>
<feature type="compositionally biased region" description="Basic and acidic residues" evidence="1">
    <location>
        <begin position="1"/>
        <end position="10"/>
    </location>
</feature>
<organism evidence="2 4">
    <name type="scientific">Pichia kudriavzevii</name>
    <name type="common">Yeast</name>
    <name type="synonym">Issatchenkia orientalis</name>
    <dbReference type="NCBI Taxonomy" id="4909"/>
    <lineage>
        <taxon>Eukaryota</taxon>
        <taxon>Fungi</taxon>
        <taxon>Dikarya</taxon>
        <taxon>Ascomycota</taxon>
        <taxon>Saccharomycotina</taxon>
        <taxon>Pichiomycetes</taxon>
        <taxon>Pichiales</taxon>
        <taxon>Pichiaceae</taxon>
        <taxon>Pichia</taxon>
    </lineage>
</organism>
<dbReference type="Proteomes" id="UP000189274">
    <property type="component" value="Unassembled WGS sequence"/>
</dbReference>
<accession>A0A099NR85</accession>